<feature type="region of interest" description="Disordered" evidence="1">
    <location>
        <begin position="44"/>
        <end position="65"/>
    </location>
</feature>
<reference evidence="3 4" key="1">
    <citation type="submission" date="2021-07" db="EMBL/GenBank/DDBJ databases">
        <title>Whole Genome Sequence of Nocardia Iowensis.</title>
        <authorList>
            <person name="Lamm A."/>
            <person name="Collins-Fairclough A.M."/>
            <person name="Bunk B."/>
            <person name="Sproer C."/>
        </authorList>
    </citation>
    <scope>NUCLEOTIDE SEQUENCE [LARGE SCALE GENOMIC DNA]</scope>
    <source>
        <strain evidence="3 4">NRRL 5646</strain>
    </source>
</reference>
<dbReference type="EMBL" id="CP078145">
    <property type="protein sequence ID" value="QXN90002.1"/>
    <property type="molecule type" value="Genomic_DNA"/>
</dbReference>
<evidence type="ECO:0000313" key="3">
    <source>
        <dbReference type="EMBL" id="QXN90002.1"/>
    </source>
</evidence>
<accession>A0ABX8RM57</accession>
<evidence type="ECO:0000313" key="4">
    <source>
        <dbReference type="Proteomes" id="UP000694257"/>
    </source>
</evidence>
<evidence type="ECO:0000256" key="2">
    <source>
        <dbReference type="SAM" id="Phobius"/>
    </source>
</evidence>
<organism evidence="3 4">
    <name type="scientific">Nocardia iowensis</name>
    <dbReference type="NCBI Taxonomy" id="204891"/>
    <lineage>
        <taxon>Bacteria</taxon>
        <taxon>Bacillati</taxon>
        <taxon>Actinomycetota</taxon>
        <taxon>Actinomycetes</taxon>
        <taxon>Mycobacteriales</taxon>
        <taxon>Nocardiaceae</taxon>
        <taxon>Nocardia</taxon>
    </lineage>
</organism>
<keyword evidence="2" id="KW-0472">Membrane</keyword>
<evidence type="ECO:0000256" key="1">
    <source>
        <dbReference type="SAM" id="MobiDB-lite"/>
    </source>
</evidence>
<keyword evidence="2" id="KW-0812">Transmembrane</keyword>
<name>A0ABX8RM57_NOCIO</name>
<protein>
    <submittedName>
        <fullName evidence="3">Uncharacterized protein</fullName>
    </submittedName>
</protein>
<feature type="transmembrane region" description="Helical" evidence="2">
    <location>
        <begin position="15"/>
        <end position="36"/>
    </location>
</feature>
<gene>
    <name evidence="3" type="ORF">KV110_31840</name>
</gene>
<proteinExistence type="predicted"/>
<keyword evidence="2" id="KW-1133">Transmembrane helix</keyword>
<dbReference type="Proteomes" id="UP000694257">
    <property type="component" value="Chromosome"/>
</dbReference>
<sequence length="65" mass="7020">MRYEDGVDVLAGHSALLAIPAFVPAFAVVGVVLAIAMRDRRAERREADAAAKADTDPDLARRKEN</sequence>
<dbReference type="RefSeq" id="WP_218470875.1">
    <property type="nucleotide sequence ID" value="NZ_BAABJN010000006.1"/>
</dbReference>
<keyword evidence="4" id="KW-1185">Reference proteome</keyword>